<keyword evidence="6" id="KW-0863">Zinc-finger</keyword>
<dbReference type="CDD" id="cd20335">
    <property type="entry name" value="BRcat_RBR"/>
    <property type="match status" value="1"/>
</dbReference>
<sequence>MSSNSRNRVLPSFFLLQESRPFHIKMTSSQASLLHRFACIICMENKQTSSASPAISPSCKHQSNVCKPCLQMHIRTALSTKFASSEPPLPKCLQCPSEITHEYVQKSFPTLASTYSDYLLQAYLLTIPDYRPCLQSGCSSGQFHSGREEQPIATCPKCSGKSCFTCRIPWHASRTCAEVKEEERVNEELFEKITKICPGCGIRVEKADGCDHMTCRCKTEWCWLCRASYGPIRTLGNEGHRRKCPHWRGPTGEMPVVPVVQVGILAPVQAAP</sequence>
<dbReference type="EC" id="2.3.2.31" evidence="2"/>
<keyword evidence="3" id="KW-0808">Transferase</keyword>
<dbReference type="InterPro" id="IPR002867">
    <property type="entry name" value="IBR_dom"/>
</dbReference>
<keyword evidence="7" id="KW-0833">Ubl conjugation pathway</keyword>
<dbReference type="AlphaFoldDB" id="A0A3N4JKF6"/>
<keyword evidence="5" id="KW-0677">Repeat</keyword>
<dbReference type="PROSITE" id="PS51873">
    <property type="entry name" value="TRIAD"/>
    <property type="match status" value="1"/>
</dbReference>
<dbReference type="Pfam" id="PF22191">
    <property type="entry name" value="IBR_1"/>
    <property type="match status" value="1"/>
</dbReference>
<dbReference type="GO" id="GO:0061630">
    <property type="term" value="F:ubiquitin protein ligase activity"/>
    <property type="evidence" value="ECO:0007669"/>
    <property type="project" value="UniProtKB-EC"/>
</dbReference>
<evidence type="ECO:0000256" key="1">
    <source>
        <dbReference type="ARBA" id="ARBA00001798"/>
    </source>
</evidence>
<keyword evidence="4" id="KW-0479">Metal-binding</keyword>
<evidence type="ECO:0000256" key="6">
    <source>
        <dbReference type="ARBA" id="ARBA00022771"/>
    </source>
</evidence>
<keyword evidence="11" id="KW-1185">Reference proteome</keyword>
<gene>
    <name evidence="10" type="ORF">L873DRAFT_1008913</name>
</gene>
<proteinExistence type="predicted"/>
<feature type="domain" description="RING-type" evidence="9">
    <location>
        <begin position="35"/>
        <end position="250"/>
    </location>
</feature>
<dbReference type="SUPFAM" id="SSF57850">
    <property type="entry name" value="RING/U-box"/>
    <property type="match status" value="2"/>
</dbReference>
<dbReference type="STRING" id="1336337.A0A3N4JKF6"/>
<dbReference type="EMBL" id="ML120393">
    <property type="protein sequence ID" value="RPA98733.1"/>
    <property type="molecule type" value="Genomic_DNA"/>
</dbReference>
<name>A0A3N4JKF6_9PEZI</name>
<accession>A0A3N4JKF6</accession>
<evidence type="ECO:0000256" key="2">
    <source>
        <dbReference type="ARBA" id="ARBA00012251"/>
    </source>
</evidence>
<evidence type="ECO:0000256" key="8">
    <source>
        <dbReference type="ARBA" id="ARBA00022833"/>
    </source>
</evidence>
<reference evidence="10 11" key="1">
    <citation type="journal article" date="2018" name="Nat. Ecol. Evol.">
        <title>Pezizomycetes genomes reveal the molecular basis of ectomycorrhizal truffle lifestyle.</title>
        <authorList>
            <person name="Murat C."/>
            <person name="Payen T."/>
            <person name="Noel B."/>
            <person name="Kuo A."/>
            <person name="Morin E."/>
            <person name="Chen J."/>
            <person name="Kohler A."/>
            <person name="Krizsan K."/>
            <person name="Balestrini R."/>
            <person name="Da Silva C."/>
            <person name="Montanini B."/>
            <person name="Hainaut M."/>
            <person name="Levati E."/>
            <person name="Barry K.W."/>
            <person name="Belfiori B."/>
            <person name="Cichocki N."/>
            <person name="Clum A."/>
            <person name="Dockter R.B."/>
            <person name="Fauchery L."/>
            <person name="Guy J."/>
            <person name="Iotti M."/>
            <person name="Le Tacon F."/>
            <person name="Lindquist E.A."/>
            <person name="Lipzen A."/>
            <person name="Malagnac F."/>
            <person name="Mello A."/>
            <person name="Molinier V."/>
            <person name="Miyauchi S."/>
            <person name="Poulain J."/>
            <person name="Riccioni C."/>
            <person name="Rubini A."/>
            <person name="Sitrit Y."/>
            <person name="Splivallo R."/>
            <person name="Traeger S."/>
            <person name="Wang M."/>
            <person name="Zifcakova L."/>
            <person name="Wipf D."/>
            <person name="Zambonelli A."/>
            <person name="Paolocci F."/>
            <person name="Nowrousian M."/>
            <person name="Ottonello S."/>
            <person name="Baldrian P."/>
            <person name="Spatafora J.W."/>
            <person name="Henrissat B."/>
            <person name="Nagy L.G."/>
            <person name="Aury J.M."/>
            <person name="Wincker P."/>
            <person name="Grigoriev I.V."/>
            <person name="Bonfante P."/>
            <person name="Martin F.M."/>
        </authorList>
    </citation>
    <scope>NUCLEOTIDE SEQUENCE [LARGE SCALE GENOMIC DNA]</scope>
    <source>
        <strain evidence="10 11">120613-1</strain>
    </source>
</reference>
<dbReference type="GO" id="GO:0016567">
    <property type="term" value="P:protein ubiquitination"/>
    <property type="evidence" value="ECO:0007669"/>
    <property type="project" value="InterPro"/>
</dbReference>
<comment type="catalytic activity">
    <reaction evidence="1">
        <text>[E2 ubiquitin-conjugating enzyme]-S-ubiquitinyl-L-cysteine + [acceptor protein]-L-lysine = [E2 ubiquitin-conjugating enzyme]-L-cysteine + [acceptor protein]-N(6)-ubiquitinyl-L-lysine.</text>
        <dbReference type="EC" id="2.3.2.31"/>
    </reaction>
</comment>
<dbReference type="InterPro" id="IPR031127">
    <property type="entry name" value="E3_UB_ligase_RBR"/>
</dbReference>
<evidence type="ECO:0000256" key="5">
    <source>
        <dbReference type="ARBA" id="ARBA00022737"/>
    </source>
</evidence>
<dbReference type="OrthoDB" id="5386346at2759"/>
<dbReference type="Proteomes" id="UP000276215">
    <property type="component" value="Unassembled WGS sequence"/>
</dbReference>
<dbReference type="Pfam" id="PF01485">
    <property type="entry name" value="IBR"/>
    <property type="match status" value="1"/>
</dbReference>
<dbReference type="Gene3D" id="1.20.120.1750">
    <property type="match status" value="1"/>
</dbReference>
<evidence type="ECO:0000256" key="3">
    <source>
        <dbReference type="ARBA" id="ARBA00022679"/>
    </source>
</evidence>
<dbReference type="SMART" id="SM00647">
    <property type="entry name" value="IBR"/>
    <property type="match status" value="2"/>
</dbReference>
<organism evidence="10 11">
    <name type="scientific">Choiromyces venosus 120613-1</name>
    <dbReference type="NCBI Taxonomy" id="1336337"/>
    <lineage>
        <taxon>Eukaryota</taxon>
        <taxon>Fungi</taxon>
        <taxon>Dikarya</taxon>
        <taxon>Ascomycota</taxon>
        <taxon>Pezizomycotina</taxon>
        <taxon>Pezizomycetes</taxon>
        <taxon>Pezizales</taxon>
        <taxon>Tuberaceae</taxon>
        <taxon>Choiromyces</taxon>
    </lineage>
</organism>
<evidence type="ECO:0000259" key="9">
    <source>
        <dbReference type="PROSITE" id="PS51873"/>
    </source>
</evidence>
<evidence type="ECO:0000313" key="11">
    <source>
        <dbReference type="Proteomes" id="UP000276215"/>
    </source>
</evidence>
<evidence type="ECO:0000256" key="4">
    <source>
        <dbReference type="ARBA" id="ARBA00022723"/>
    </source>
</evidence>
<evidence type="ECO:0000313" key="10">
    <source>
        <dbReference type="EMBL" id="RPA98733.1"/>
    </source>
</evidence>
<dbReference type="GO" id="GO:0008270">
    <property type="term" value="F:zinc ion binding"/>
    <property type="evidence" value="ECO:0007669"/>
    <property type="project" value="UniProtKB-KW"/>
</dbReference>
<dbReference type="InterPro" id="IPR044066">
    <property type="entry name" value="TRIAD_supradom"/>
</dbReference>
<dbReference type="PANTHER" id="PTHR11685">
    <property type="entry name" value="RBR FAMILY RING FINGER AND IBR DOMAIN-CONTAINING"/>
    <property type="match status" value="1"/>
</dbReference>
<keyword evidence="8" id="KW-0862">Zinc</keyword>
<protein>
    <recommendedName>
        <fullName evidence="2">RBR-type E3 ubiquitin transferase</fullName>
        <ecNumber evidence="2">2.3.2.31</ecNumber>
    </recommendedName>
</protein>
<evidence type="ECO:0000256" key="7">
    <source>
        <dbReference type="ARBA" id="ARBA00022786"/>
    </source>
</evidence>